<dbReference type="PROSITE" id="PS00139">
    <property type="entry name" value="THIOL_PROTEASE_CYS"/>
    <property type="match status" value="1"/>
</dbReference>
<keyword evidence="6" id="KW-0865">Zymogen</keyword>
<keyword evidence="4" id="KW-0378">Hydrolase</keyword>
<evidence type="ECO:0000313" key="10">
    <source>
        <dbReference type="Proteomes" id="UP001432322"/>
    </source>
</evidence>
<protein>
    <recommendedName>
        <fullName evidence="8">Peptidase C1A papain C-terminal domain-containing protein</fullName>
    </recommendedName>
</protein>
<dbReference type="InterPro" id="IPR038765">
    <property type="entry name" value="Papain-like_cys_pep_sf"/>
</dbReference>
<comment type="similarity">
    <text evidence="1">Belongs to the peptidase C1 family.</text>
</comment>
<dbReference type="InterPro" id="IPR000668">
    <property type="entry name" value="Peptidase_C1A_C"/>
</dbReference>
<dbReference type="InterPro" id="IPR000169">
    <property type="entry name" value="Pept_cys_AS"/>
</dbReference>
<proteinExistence type="inferred from homology"/>
<accession>A0AAV5UZV2</accession>
<reference evidence="9" key="1">
    <citation type="submission" date="2023-10" db="EMBL/GenBank/DDBJ databases">
        <title>Genome assembly of Pristionchus species.</title>
        <authorList>
            <person name="Yoshida K."/>
            <person name="Sommer R.J."/>
        </authorList>
    </citation>
    <scope>NUCLEOTIDE SEQUENCE</scope>
    <source>
        <strain evidence="9">RS5133</strain>
    </source>
</reference>
<organism evidence="9 10">
    <name type="scientific">Pristionchus fissidentatus</name>
    <dbReference type="NCBI Taxonomy" id="1538716"/>
    <lineage>
        <taxon>Eukaryota</taxon>
        <taxon>Metazoa</taxon>
        <taxon>Ecdysozoa</taxon>
        <taxon>Nematoda</taxon>
        <taxon>Chromadorea</taxon>
        <taxon>Rhabditida</taxon>
        <taxon>Rhabditina</taxon>
        <taxon>Diplogasteromorpha</taxon>
        <taxon>Diplogasteroidea</taxon>
        <taxon>Neodiplogasteridae</taxon>
        <taxon>Pristionchus</taxon>
    </lineage>
</organism>
<evidence type="ECO:0000256" key="1">
    <source>
        <dbReference type="ARBA" id="ARBA00008455"/>
    </source>
</evidence>
<evidence type="ECO:0000256" key="3">
    <source>
        <dbReference type="ARBA" id="ARBA00022729"/>
    </source>
</evidence>
<dbReference type="PROSITE" id="PS00639">
    <property type="entry name" value="THIOL_PROTEASE_HIS"/>
    <property type="match status" value="1"/>
</dbReference>
<keyword evidence="7" id="KW-1015">Disulfide bond</keyword>
<dbReference type="EMBL" id="BTSY01000001">
    <property type="protein sequence ID" value="GMT11864.1"/>
    <property type="molecule type" value="Genomic_DNA"/>
</dbReference>
<dbReference type="AlphaFoldDB" id="A0AAV5UZV2"/>
<dbReference type="Gene3D" id="3.90.70.10">
    <property type="entry name" value="Cysteine proteinases"/>
    <property type="match status" value="1"/>
</dbReference>
<evidence type="ECO:0000313" key="9">
    <source>
        <dbReference type="EMBL" id="GMT11864.1"/>
    </source>
</evidence>
<keyword evidence="10" id="KW-1185">Reference proteome</keyword>
<evidence type="ECO:0000259" key="8">
    <source>
        <dbReference type="SMART" id="SM00645"/>
    </source>
</evidence>
<name>A0AAV5UZV2_9BILA</name>
<dbReference type="InterPro" id="IPR013128">
    <property type="entry name" value="Peptidase_C1A"/>
</dbReference>
<evidence type="ECO:0000256" key="4">
    <source>
        <dbReference type="ARBA" id="ARBA00022801"/>
    </source>
</evidence>
<dbReference type="Proteomes" id="UP001432322">
    <property type="component" value="Unassembled WGS sequence"/>
</dbReference>
<feature type="domain" description="Peptidase C1A papain C-terminal" evidence="8">
    <location>
        <begin position="55"/>
        <end position="310"/>
    </location>
</feature>
<dbReference type="GO" id="GO:0008234">
    <property type="term" value="F:cysteine-type peptidase activity"/>
    <property type="evidence" value="ECO:0007669"/>
    <property type="project" value="UniProtKB-KW"/>
</dbReference>
<sequence>ELTGEALRDYVNNAQNLFKTEVPKESYRNRLMSAEHVGQPADAVFKADVPVSVALPASFDARTQWPACTSIGYIRDQSDCGSCWAFGAAEAMTDRVCIATAGAQQPILSADDLLSCCGLSCGIGCKGGFNLRAWNYMLQHGICTGGGFYDNIGCKPYPFEPCGTHTVDGTTHYRNCSGVADPPTPKCTSECTNAAYPKAYADDKYYAKSAYAVKNDVEAIKQEIFQNGPVEAGFRVYEDFDYYKGGIYQHTSGALLGGHAVKVIGWGEENGTPYWLAANQWAVEWGEQGFFRIILGQNECGFEAGIVAGLPMV</sequence>
<evidence type="ECO:0000256" key="7">
    <source>
        <dbReference type="ARBA" id="ARBA00023157"/>
    </source>
</evidence>
<dbReference type="FunFam" id="3.90.70.10:FF:000031">
    <property type="entry name" value="Cathepsin B"/>
    <property type="match status" value="1"/>
</dbReference>
<gene>
    <name evidence="9" type="ORF">PFISCL1PPCAC_3162</name>
</gene>
<dbReference type="PANTHER" id="PTHR12411">
    <property type="entry name" value="CYSTEINE PROTEASE FAMILY C1-RELATED"/>
    <property type="match status" value="1"/>
</dbReference>
<dbReference type="InterPro" id="IPR025660">
    <property type="entry name" value="Pept_his_AS"/>
</dbReference>
<keyword evidence="5" id="KW-0788">Thiol protease</keyword>
<evidence type="ECO:0000256" key="2">
    <source>
        <dbReference type="ARBA" id="ARBA00022670"/>
    </source>
</evidence>
<keyword evidence="2" id="KW-0645">Protease</keyword>
<dbReference type="SMART" id="SM00645">
    <property type="entry name" value="Pept_C1"/>
    <property type="match status" value="1"/>
</dbReference>
<evidence type="ECO:0000256" key="5">
    <source>
        <dbReference type="ARBA" id="ARBA00022807"/>
    </source>
</evidence>
<feature type="non-terminal residue" evidence="9">
    <location>
        <position position="1"/>
    </location>
</feature>
<dbReference type="Pfam" id="PF00112">
    <property type="entry name" value="Peptidase_C1"/>
    <property type="match status" value="1"/>
</dbReference>
<dbReference type="PRINTS" id="PR00705">
    <property type="entry name" value="PAPAIN"/>
</dbReference>
<comment type="caution">
    <text evidence="9">The sequence shown here is derived from an EMBL/GenBank/DDBJ whole genome shotgun (WGS) entry which is preliminary data.</text>
</comment>
<evidence type="ECO:0000256" key="6">
    <source>
        <dbReference type="ARBA" id="ARBA00023145"/>
    </source>
</evidence>
<dbReference type="SUPFAM" id="SSF54001">
    <property type="entry name" value="Cysteine proteinases"/>
    <property type="match status" value="1"/>
</dbReference>
<keyword evidence="3" id="KW-0732">Signal</keyword>
<dbReference type="GO" id="GO:0006508">
    <property type="term" value="P:proteolysis"/>
    <property type="evidence" value="ECO:0007669"/>
    <property type="project" value="UniProtKB-KW"/>
</dbReference>
<dbReference type="CDD" id="cd02620">
    <property type="entry name" value="Peptidase_C1A_CathepsinB"/>
    <property type="match status" value="1"/>
</dbReference>